<proteinExistence type="inferred from homology"/>
<evidence type="ECO:0000256" key="11">
    <source>
        <dbReference type="RuleBase" id="RU365097"/>
    </source>
</evidence>
<dbReference type="CDD" id="cd06261">
    <property type="entry name" value="TM_PBP2"/>
    <property type="match status" value="1"/>
</dbReference>
<evidence type="ECO:0000256" key="3">
    <source>
        <dbReference type="ARBA" id="ARBA00007069"/>
    </source>
</evidence>
<dbReference type="InterPro" id="IPR035906">
    <property type="entry name" value="MetI-like_sf"/>
</dbReference>
<sequence length="221" mass="23784">MDWIAFALSLRLAAVTTLTLCLIGIPLAGWVAYSKSRLRPALEAVIALPLVLPPTVLGFFLLVGFGRAGWLGQWYGRLTGGGSLVFSFEGLWVASVLYSLPFLVQPVAASMAGIPRRLREAAWVLGAGRVETFVRIVLPLAWPGIASGIVLSFAHTLGEFGVVLMVGGDVPGVTRTLSISIYDAVESLDYGLAAKTAVFLFVLSFLLLSAAYWFQKRLLVR</sequence>
<evidence type="ECO:0000313" key="14">
    <source>
        <dbReference type="Proteomes" id="UP000334923"/>
    </source>
</evidence>
<dbReference type="GO" id="GO:0005886">
    <property type="term" value="C:plasma membrane"/>
    <property type="evidence" value="ECO:0007669"/>
    <property type="project" value="UniProtKB-SubCell"/>
</dbReference>
<dbReference type="PANTHER" id="PTHR30183:SF8">
    <property type="entry name" value="MOLYBDENUM TRANSPORT SYSTEM PERMEASE"/>
    <property type="match status" value="1"/>
</dbReference>
<comment type="similarity">
    <text evidence="3 11">Belongs to the binding-protein-dependent transport system permease family. CysTW subfamily.</text>
</comment>
<organism evidence="13 14">
    <name type="scientific">Methylacidimicrobium tartarophylax</name>
    <dbReference type="NCBI Taxonomy" id="1041768"/>
    <lineage>
        <taxon>Bacteria</taxon>
        <taxon>Pseudomonadati</taxon>
        <taxon>Verrucomicrobiota</taxon>
        <taxon>Methylacidimicrobium</taxon>
    </lineage>
</organism>
<keyword evidence="5 11" id="KW-1003">Cell membrane</keyword>
<dbReference type="OrthoDB" id="9795403at2"/>
<evidence type="ECO:0000256" key="7">
    <source>
        <dbReference type="ARBA" id="ARBA00022692"/>
    </source>
</evidence>
<evidence type="ECO:0000256" key="8">
    <source>
        <dbReference type="ARBA" id="ARBA00022989"/>
    </source>
</evidence>
<dbReference type="PROSITE" id="PS50928">
    <property type="entry name" value="ABC_TM1"/>
    <property type="match status" value="1"/>
</dbReference>
<evidence type="ECO:0000259" key="12">
    <source>
        <dbReference type="PROSITE" id="PS50928"/>
    </source>
</evidence>
<reference evidence="13 14" key="1">
    <citation type="submission" date="2019-09" db="EMBL/GenBank/DDBJ databases">
        <authorList>
            <person name="Cremers G."/>
        </authorList>
    </citation>
    <scope>NUCLEOTIDE SEQUENCE [LARGE SCALE GENOMIC DNA]</scope>
    <source>
        <strain evidence="13">4A</strain>
    </source>
</reference>
<keyword evidence="6 11" id="KW-0500">Molybdenum</keyword>
<feature type="transmembrane region" description="Helical" evidence="10">
    <location>
        <begin position="45"/>
        <end position="70"/>
    </location>
</feature>
<name>A0A5E6MFL4_9BACT</name>
<feature type="transmembrane region" description="Helical" evidence="10">
    <location>
        <begin position="133"/>
        <end position="154"/>
    </location>
</feature>
<dbReference type="Gene3D" id="1.10.3720.10">
    <property type="entry name" value="MetI-like"/>
    <property type="match status" value="1"/>
</dbReference>
<feature type="domain" description="ABC transmembrane type-1" evidence="12">
    <location>
        <begin position="6"/>
        <end position="211"/>
    </location>
</feature>
<evidence type="ECO:0000313" key="13">
    <source>
        <dbReference type="EMBL" id="VVM08287.1"/>
    </source>
</evidence>
<evidence type="ECO:0000256" key="1">
    <source>
        <dbReference type="ARBA" id="ARBA00002949"/>
    </source>
</evidence>
<evidence type="ECO:0000256" key="10">
    <source>
        <dbReference type="RuleBase" id="RU363032"/>
    </source>
</evidence>
<dbReference type="RefSeq" id="WP_142661070.1">
    <property type="nucleotide sequence ID" value="NZ_CABFVA020000127.1"/>
</dbReference>
<feature type="transmembrane region" description="Helical" evidence="10">
    <location>
        <begin position="90"/>
        <end position="112"/>
    </location>
</feature>
<accession>A0A5E6MFL4</accession>
<evidence type="ECO:0000256" key="2">
    <source>
        <dbReference type="ARBA" id="ARBA00004651"/>
    </source>
</evidence>
<dbReference type="GO" id="GO:0015098">
    <property type="term" value="F:molybdate ion transmembrane transporter activity"/>
    <property type="evidence" value="ECO:0007669"/>
    <property type="project" value="UniProtKB-UniRule"/>
</dbReference>
<dbReference type="SUPFAM" id="SSF161098">
    <property type="entry name" value="MetI-like"/>
    <property type="match status" value="1"/>
</dbReference>
<feature type="transmembrane region" description="Helical" evidence="10">
    <location>
        <begin position="12"/>
        <end position="33"/>
    </location>
</feature>
<evidence type="ECO:0000256" key="4">
    <source>
        <dbReference type="ARBA" id="ARBA00022448"/>
    </source>
</evidence>
<comment type="subcellular location">
    <subcellularLocation>
        <location evidence="2 10">Cell membrane</location>
        <topology evidence="2 10">Multi-pass membrane protein</topology>
    </subcellularLocation>
</comment>
<dbReference type="Pfam" id="PF00528">
    <property type="entry name" value="BPD_transp_1"/>
    <property type="match status" value="1"/>
</dbReference>
<dbReference type="NCBIfam" id="TIGR02141">
    <property type="entry name" value="modB_ABC"/>
    <property type="match status" value="1"/>
</dbReference>
<dbReference type="AlphaFoldDB" id="A0A5E6MFL4"/>
<keyword evidence="9 10" id="KW-0472">Membrane</keyword>
<feature type="transmembrane region" description="Helical" evidence="10">
    <location>
        <begin position="192"/>
        <end position="214"/>
    </location>
</feature>
<evidence type="ECO:0000256" key="5">
    <source>
        <dbReference type="ARBA" id="ARBA00022475"/>
    </source>
</evidence>
<dbReference type="PANTHER" id="PTHR30183">
    <property type="entry name" value="MOLYBDENUM TRANSPORT SYSTEM PERMEASE PROTEIN MODB"/>
    <property type="match status" value="1"/>
</dbReference>
<evidence type="ECO:0000256" key="9">
    <source>
        <dbReference type="ARBA" id="ARBA00023136"/>
    </source>
</evidence>
<keyword evidence="8 10" id="KW-1133">Transmembrane helix</keyword>
<dbReference type="EMBL" id="CABFVA020000127">
    <property type="protein sequence ID" value="VVM08287.1"/>
    <property type="molecule type" value="Genomic_DNA"/>
</dbReference>
<keyword evidence="4 10" id="KW-0813">Transport</keyword>
<comment type="function">
    <text evidence="1 11">Part of the binding-protein-dependent transport system for molybdenum; probably responsible for the translocation of the substrate across the membrane.</text>
</comment>
<keyword evidence="14" id="KW-1185">Reference proteome</keyword>
<evidence type="ECO:0000256" key="6">
    <source>
        <dbReference type="ARBA" id="ARBA00022505"/>
    </source>
</evidence>
<protein>
    <recommendedName>
        <fullName evidence="11">Molybdenum transport system permease</fullName>
    </recommendedName>
</protein>
<dbReference type="InterPro" id="IPR000515">
    <property type="entry name" value="MetI-like"/>
</dbReference>
<dbReference type="Proteomes" id="UP000334923">
    <property type="component" value="Unassembled WGS sequence"/>
</dbReference>
<keyword evidence="7 10" id="KW-0812">Transmembrane</keyword>
<dbReference type="InterPro" id="IPR011867">
    <property type="entry name" value="ModB_ABC"/>
</dbReference>
<gene>
    <name evidence="13" type="primary">modB</name>
    <name evidence="13" type="ORF">MAMT_02257</name>
</gene>